<dbReference type="Proteomes" id="UP000183413">
    <property type="component" value="Unassembled WGS sequence"/>
</dbReference>
<evidence type="ECO:0000313" key="3">
    <source>
        <dbReference type="EMBL" id="SFO87001.1"/>
    </source>
</evidence>
<dbReference type="EMBL" id="FOVH01000010">
    <property type="protein sequence ID" value="SFO87001.1"/>
    <property type="molecule type" value="Genomic_DNA"/>
</dbReference>
<dbReference type="AlphaFoldDB" id="A0A1I5KRH9"/>
<name>A0A1I5KRH9_9ACTN</name>
<dbReference type="OrthoDB" id="3928741at2"/>
<dbReference type="InterPro" id="IPR036388">
    <property type="entry name" value="WH-like_DNA-bd_sf"/>
</dbReference>
<dbReference type="GO" id="GO:0006355">
    <property type="term" value="P:regulation of DNA-templated transcription"/>
    <property type="evidence" value="ECO:0007669"/>
    <property type="project" value="InterPro"/>
</dbReference>
<evidence type="ECO:0000256" key="1">
    <source>
        <dbReference type="ARBA" id="ARBA00023015"/>
    </source>
</evidence>
<evidence type="ECO:0000313" key="4">
    <source>
        <dbReference type="Proteomes" id="UP000183413"/>
    </source>
</evidence>
<dbReference type="Gene3D" id="3.30.450.40">
    <property type="match status" value="1"/>
</dbReference>
<dbReference type="InterPro" id="IPR016032">
    <property type="entry name" value="Sig_transdc_resp-reg_C-effctor"/>
</dbReference>
<gene>
    <name evidence="3" type="ORF">SAMN04489713_11092</name>
</gene>
<dbReference type="InParanoid" id="A0A1I5KRH9"/>
<keyword evidence="4" id="KW-1185">Reference proteome</keyword>
<protein>
    <recommendedName>
        <fullName evidence="5">OmpR/PhoB-type domain-containing protein</fullName>
    </recommendedName>
</protein>
<keyword evidence="1" id="KW-0805">Transcription regulation</keyword>
<keyword evidence="2" id="KW-0804">Transcription</keyword>
<organism evidence="3 4">
    <name type="scientific">Actinomadura madurae</name>
    <dbReference type="NCBI Taxonomy" id="1993"/>
    <lineage>
        <taxon>Bacteria</taxon>
        <taxon>Bacillati</taxon>
        <taxon>Actinomycetota</taxon>
        <taxon>Actinomycetes</taxon>
        <taxon>Streptosporangiales</taxon>
        <taxon>Thermomonosporaceae</taxon>
        <taxon>Actinomadura</taxon>
    </lineage>
</organism>
<dbReference type="Gene3D" id="1.10.10.10">
    <property type="entry name" value="Winged helix-like DNA-binding domain superfamily/Winged helix DNA-binding domain"/>
    <property type="match status" value="1"/>
</dbReference>
<reference evidence="3 4" key="1">
    <citation type="submission" date="2016-10" db="EMBL/GenBank/DDBJ databases">
        <authorList>
            <person name="de Groot N.N."/>
        </authorList>
    </citation>
    <scope>NUCLEOTIDE SEQUENCE [LARGE SCALE GENOMIC DNA]</scope>
    <source>
        <strain evidence="3 4">DSM 43067</strain>
    </source>
</reference>
<dbReference type="SUPFAM" id="SSF46894">
    <property type="entry name" value="C-terminal effector domain of the bipartite response regulators"/>
    <property type="match status" value="1"/>
</dbReference>
<sequence>MPSSTDSRERRLWLERAWAAYLQGQRTRGAARTGVRAEIAASWKRSADHLAPSVDAAPLADPDETAAVWEESPLRDAVRRLEPELRRAAGDGDLVVAVTDPHARILWTYADRIMRRRAERVNFVPGGRWDESSVGTNALDLALRTGRAATVYSAEHYAGAVHGWACWAAPVHHPGTGAQLGVLDLSTTWERAHPMGLATARALAGVLEREIPAAATHLTGTDREQEGTPEGLLRLRLLGRAEAWLGGNLLRLTHRQTEILAVLALNNRGLSLDMLHARVYGHGRTSRTTLKAEVSHLRSILGGRIGSRPYRLQLPVRCDANELLEHLRAGDVAAATEVYGGDLLPGTDAPALVEHGHYLAVALREALLDRPEPQAVLRYADHAPHDVEVLERAVAALGGAPHPARPLLTACLRTANR</sequence>
<evidence type="ECO:0008006" key="5">
    <source>
        <dbReference type="Google" id="ProtNLM"/>
    </source>
</evidence>
<dbReference type="InterPro" id="IPR029016">
    <property type="entry name" value="GAF-like_dom_sf"/>
</dbReference>
<evidence type="ECO:0000256" key="2">
    <source>
        <dbReference type="ARBA" id="ARBA00023163"/>
    </source>
</evidence>
<dbReference type="GO" id="GO:0003677">
    <property type="term" value="F:DNA binding"/>
    <property type="evidence" value="ECO:0007669"/>
    <property type="project" value="InterPro"/>
</dbReference>
<accession>A0A1I5KRH9</accession>
<proteinExistence type="predicted"/>
<dbReference type="STRING" id="1993.SAMN04489713_11092"/>